<name>A0ABY3GBB5_9BACT</name>
<comment type="caution">
    <text evidence="1">The sequence shown here is derived from an EMBL/GenBank/DDBJ whole genome shotgun (WGS) entry which is preliminary data.</text>
</comment>
<proteinExistence type="predicted"/>
<protein>
    <recommendedName>
        <fullName evidence="3">Tetratricopeptide repeat protein</fullName>
    </recommendedName>
</protein>
<gene>
    <name evidence="1" type="ORF">XK09_00260</name>
</gene>
<evidence type="ECO:0000313" key="2">
    <source>
        <dbReference type="Proteomes" id="UP000321599"/>
    </source>
</evidence>
<dbReference type="EMBL" id="VOAV01000004">
    <property type="protein sequence ID" value="TWO30922.1"/>
    <property type="molecule type" value="Genomic_DNA"/>
</dbReference>
<keyword evidence="2" id="KW-1185">Reference proteome</keyword>
<organism evidence="1 2">
    <name type="scientific">Campylobacter lanienae</name>
    <dbReference type="NCBI Taxonomy" id="75658"/>
    <lineage>
        <taxon>Bacteria</taxon>
        <taxon>Pseudomonadati</taxon>
        <taxon>Campylobacterota</taxon>
        <taxon>Epsilonproteobacteria</taxon>
        <taxon>Campylobacterales</taxon>
        <taxon>Campylobacteraceae</taxon>
        <taxon>Campylobacter</taxon>
    </lineage>
</organism>
<sequence length="182" mass="20883">MMIQRYKDIAIKLFKRGKFDLAKMSFNISYDISPSDEILAFIELCEIAKSNPSEAISLFEIYFDPAQKDNSDTIAEIIDIIQSASQESNMILESQNAITYADFKNLLNNNDFKQIFESILFSTKIIITDKDELFELVNFLIDNGFIDIGLKYLESSVKMFMGDERVGEVLAKIRNKDENSLK</sequence>
<dbReference type="Proteomes" id="UP000321599">
    <property type="component" value="Unassembled WGS sequence"/>
</dbReference>
<reference evidence="1 2" key="1">
    <citation type="submission" date="2019-07" db="EMBL/GenBank/DDBJ databases">
        <title>Rapid identification of Enteric Bacteria from Whole Genome Sequences (WGS) using Average Nucleotide Identity (ANI).</title>
        <authorList>
            <person name="Lane C."/>
        </authorList>
    </citation>
    <scope>NUCLEOTIDE SEQUENCE [LARGE SCALE GENOMIC DNA]</scope>
    <source>
        <strain evidence="1 2">2013D-9588</strain>
    </source>
</reference>
<accession>A0ABY3GBB5</accession>
<evidence type="ECO:0008006" key="3">
    <source>
        <dbReference type="Google" id="ProtNLM"/>
    </source>
</evidence>
<evidence type="ECO:0000313" key="1">
    <source>
        <dbReference type="EMBL" id="TWO30922.1"/>
    </source>
</evidence>